<accession>A0A6A1QZM1</accession>
<dbReference type="GO" id="GO:0008410">
    <property type="term" value="F:CoA-transferase activity"/>
    <property type="evidence" value="ECO:0007669"/>
    <property type="project" value="InterPro"/>
</dbReference>
<dbReference type="InterPro" id="IPR004165">
    <property type="entry name" value="CoA_trans_fam_I"/>
</dbReference>
<comment type="caution">
    <text evidence="1">The sequence shown here is derived from an EMBL/GenBank/DDBJ whole genome shotgun (WGS) entry which is preliminary data.</text>
</comment>
<dbReference type="SUPFAM" id="SSF100950">
    <property type="entry name" value="NagB/RpiA/CoA transferase-like"/>
    <property type="match status" value="1"/>
</dbReference>
<sequence length="95" mass="9903">MINKISSDLSVAIGHVSDGDTVLVSGFEQAGAPELLIQALVENGAKELTVVSHGAGPDISGSCRNRQEKSLGEHGFTKAFYVVARAGFEPTTFGL</sequence>
<dbReference type="Gene3D" id="3.40.1080.10">
    <property type="entry name" value="Glutaconate Coenzyme A-transferase"/>
    <property type="match status" value="1"/>
</dbReference>
<evidence type="ECO:0000313" key="1">
    <source>
        <dbReference type="EMBL" id="KAB0585061.1"/>
    </source>
</evidence>
<dbReference type="Pfam" id="PF01144">
    <property type="entry name" value="CoA_trans"/>
    <property type="match status" value="1"/>
</dbReference>
<protein>
    <recommendedName>
        <fullName evidence="2">3-oxoadipate CoA-transferase</fullName>
    </recommendedName>
</protein>
<dbReference type="InterPro" id="IPR037171">
    <property type="entry name" value="NagB/RpiA_transferase-like"/>
</dbReference>
<name>A0A6A1QZM1_9BURK</name>
<dbReference type="RefSeq" id="WP_151045778.1">
    <property type="nucleotide sequence ID" value="NZ_VZOT01000015.1"/>
</dbReference>
<gene>
    <name evidence="1" type="ORF">F7P80_14630</name>
</gene>
<dbReference type="AlphaFoldDB" id="A0A6A1QZM1"/>
<evidence type="ECO:0008006" key="2">
    <source>
        <dbReference type="Google" id="ProtNLM"/>
    </source>
</evidence>
<reference evidence="1" key="1">
    <citation type="submission" date="2019-09" db="EMBL/GenBank/DDBJ databases">
        <title>Draft genome sequences of 48 bacterial type strains from the CCUG.</title>
        <authorList>
            <person name="Tunovic T."/>
            <person name="Pineiro-Iglesias B."/>
            <person name="Unosson C."/>
            <person name="Inganas E."/>
            <person name="Ohlen M."/>
            <person name="Cardew S."/>
            <person name="Jensie-Markopoulos S."/>
            <person name="Salva-Serra F."/>
            <person name="Jaen-Luchoro D."/>
            <person name="Karlsson R."/>
            <person name="Svensson-Stadler L."/>
            <person name="Chun J."/>
            <person name="Moore E."/>
        </authorList>
    </citation>
    <scope>NUCLEOTIDE SEQUENCE</scope>
    <source>
        <strain evidence="1">CCUG 15333</strain>
    </source>
</reference>
<proteinExistence type="predicted"/>
<organism evidence="1">
    <name type="scientific">Comamonas kerstersii</name>
    <dbReference type="NCBI Taxonomy" id="225992"/>
    <lineage>
        <taxon>Bacteria</taxon>
        <taxon>Pseudomonadati</taxon>
        <taxon>Pseudomonadota</taxon>
        <taxon>Betaproteobacteria</taxon>
        <taxon>Burkholderiales</taxon>
        <taxon>Comamonadaceae</taxon>
        <taxon>Comamonas</taxon>
    </lineage>
</organism>
<dbReference type="EMBL" id="VZOT01000015">
    <property type="protein sequence ID" value="KAB0585061.1"/>
    <property type="molecule type" value="Genomic_DNA"/>
</dbReference>